<name>A0A4E0RML6_9GAMM</name>
<reference evidence="1 2" key="1">
    <citation type="journal article" date="2016" name="Front. Microbiol.">
        <title>Single-Cell (Meta-)Genomics of a Dimorphic Candidatus Thiomargarita nelsonii Reveals Genomic Plasticity.</title>
        <authorList>
            <person name="Flood B.E."/>
            <person name="Fliss P."/>
            <person name="Jones D.S."/>
            <person name="Dick G.J."/>
            <person name="Jain S."/>
            <person name="Kaster A.K."/>
            <person name="Winkel M."/>
            <person name="Mussmann M."/>
            <person name="Bailey J."/>
        </authorList>
    </citation>
    <scope>NUCLEOTIDE SEQUENCE [LARGE SCALE GENOMIC DNA]</scope>
    <source>
        <strain evidence="1">Hydrate Ridge</strain>
    </source>
</reference>
<gene>
    <name evidence="1" type="ORF">PN36_32525</name>
</gene>
<protein>
    <submittedName>
        <fullName evidence="1">Uncharacterized protein</fullName>
    </submittedName>
</protein>
<organism evidence="1 2">
    <name type="scientific">Candidatus Thiomargarita nelsonii</name>
    <dbReference type="NCBI Taxonomy" id="1003181"/>
    <lineage>
        <taxon>Bacteria</taxon>
        <taxon>Pseudomonadati</taxon>
        <taxon>Pseudomonadota</taxon>
        <taxon>Gammaproteobacteria</taxon>
        <taxon>Thiotrichales</taxon>
        <taxon>Thiotrichaceae</taxon>
        <taxon>Thiomargarita</taxon>
    </lineage>
</organism>
<dbReference type="AlphaFoldDB" id="A0A4E0RML6"/>
<comment type="caution">
    <text evidence="1">The sequence shown here is derived from an EMBL/GenBank/DDBJ whole genome shotgun (WGS) entry which is preliminary data.</text>
</comment>
<accession>A0A4E0RML6</accession>
<proteinExistence type="predicted"/>
<keyword evidence="2" id="KW-1185">Reference proteome</keyword>
<dbReference type="EMBL" id="JSZA02000290">
    <property type="protein sequence ID" value="TGO01984.1"/>
    <property type="molecule type" value="Genomic_DNA"/>
</dbReference>
<dbReference type="Proteomes" id="UP000030428">
    <property type="component" value="Unassembled WGS sequence"/>
</dbReference>
<evidence type="ECO:0000313" key="1">
    <source>
        <dbReference type="EMBL" id="TGO01984.1"/>
    </source>
</evidence>
<evidence type="ECO:0000313" key="2">
    <source>
        <dbReference type="Proteomes" id="UP000030428"/>
    </source>
</evidence>
<feature type="non-terminal residue" evidence="1">
    <location>
        <position position="1"/>
    </location>
</feature>
<sequence length="75" mass="8673">WLAWAMKSVLYKQIILAWVTGSCAFNWLCVNNTGTVIQYMGNTFCGIVDIYWYISTTGFENTEPIFLPFPVYTIF</sequence>